<protein>
    <submittedName>
        <fullName evidence="1">Uncharacterized protein</fullName>
    </submittedName>
</protein>
<evidence type="ECO:0000313" key="1">
    <source>
        <dbReference type="EMBL" id="CAH1977976.1"/>
    </source>
</evidence>
<dbReference type="Proteomes" id="UP001152888">
    <property type="component" value="Unassembled WGS sequence"/>
</dbReference>
<evidence type="ECO:0000313" key="2">
    <source>
        <dbReference type="Proteomes" id="UP001152888"/>
    </source>
</evidence>
<name>A0A9P0KR50_ACAOB</name>
<sequence>MYRITGVLSISSKNNLIFKILPRQWAWKMILKITVSDCRTWRYHPADLVGRARMCACCMHTCSLARVRV</sequence>
<gene>
    <name evidence="1" type="ORF">ACAOBT_LOCUS12996</name>
</gene>
<reference evidence="1" key="1">
    <citation type="submission" date="2022-03" db="EMBL/GenBank/DDBJ databases">
        <authorList>
            <person name="Sayadi A."/>
        </authorList>
    </citation>
    <scope>NUCLEOTIDE SEQUENCE</scope>
</reference>
<keyword evidence="2" id="KW-1185">Reference proteome</keyword>
<organism evidence="1 2">
    <name type="scientific">Acanthoscelides obtectus</name>
    <name type="common">Bean weevil</name>
    <name type="synonym">Bruchus obtectus</name>
    <dbReference type="NCBI Taxonomy" id="200917"/>
    <lineage>
        <taxon>Eukaryota</taxon>
        <taxon>Metazoa</taxon>
        <taxon>Ecdysozoa</taxon>
        <taxon>Arthropoda</taxon>
        <taxon>Hexapoda</taxon>
        <taxon>Insecta</taxon>
        <taxon>Pterygota</taxon>
        <taxon>Neoptera</taxon>
        <taxon>Endopterygota</taxon>
        <taxon>Coleoptera</taxon>
        <taxon>Polyphaga</taxon>
        <taxon>Cucujiformia</taxon>
        <taxon>Chrysomeloidea</taxon>
        <taxon>Chrysomelidae</taxon>
        <taxon>Bruchinae</taxon>
        <taxon>Bruchini</taxon>
        <taxon>Acanthoscelides</taxon>
    </lineage>
</organism>
<proteinExistence type="predicted"/>
<comment type="caution">
    <text evidence="1">The sequence shown here is derived from an EMBL/GenBank/DDBJ whole genome shotgun (WGS) entry which is preliminary data.</text>
</comment>
<accession>A0A9P0KR50</accession>
<dbReference type="EMBL" id="CAKOFQ010006868">
    <property type="protein sequence ID" value="CAH1977976.1"/>
    <property type="molecule type" value="Genomic_DNA"/>
</dbReference>
<feature type="non-terminal residue" evidence="1">
    <location>
        <position position="1"/>
    </location>
</feature>
<dbReference type="AlphaFoldDB" id="A0A9P0KR50"/>